<feature type="domain" description="DUF402" evidence="1">
    <location>
        <begin position="20"/>
        <end position="151"/>
    </location>
</feature>
<dbReference type="OrthoDB" id="3531052at2"/>
<dbReference type="Proteomes" id="UP000181917">
    <property type="component" value="Unassembled WGS sequence"/>
</dbReference>
<dbReference type="KEGG" id="acry:AC20117_17650"/>
<sequence length="169" mass="19425">MRNRKWNGEPHWVVPGDYLGEDRFGHWISQPTGSFVAKPAVAFYAASDALVMIPHDGHHVVTFFDELHPKKVEIYVDIVSDIRWQQLAAGIGYEVTLIDMDLDVIRTFDERGTWIDDEDEFAEHQVAMNYPAWAISATQTECNRIYSAVKDRVPPFDGTADDWFRKARP</sequence>
<dbReference type="SUPFAM" id="SSF159234">
    <property type="entry name" value="FomD-like"/>
    <property type="match status" value="1"/>
</dbReference>
<keyword evidence="3" id="KW-1185">Reference proteome</keyword>
<reference evidence="2 3" key="1">
    <citation type="submission" date="2016-10" db="EMBL/GenBank/DDBJ databases">
        <authorList>
            <person name="de Groot N.N."/>
        </authorList>
    </citation>
    <scope>NUCLEOTIDE SEQUENCE [LARGE SCALE GENOMIC DNA]</scope>
    <source>
        <strain evidence="2 3">DSM 20117</strain>
    </source>
</reference>
<dbReference type="STRING" id="37928.SAMN04489742_4345"/>
<organism evidence="2 3">
    <name type="scientific">Crystallibacter crystallopoietes</name>
    <dbReference type="NCBI Taxonomy" id="37928"/>
    <lineage>
        <taxon>Bacteria</taxon>
        <taxon>Bacillati</taxon>
        <taxon>Actinomycetota</taxon>
        <taxon>Actinomycetes</taxon>
        <taxon>Micrococcales</taxon>
        <taxon>Micrococcaceae</taxon>
        <taxon>Crystallibacter</taxon>
    </lineage>
</organism>
<protein>
    <recommendedName>
        <fullName evidence="1">DUF402 domain-containing protein</fullName>
    </recommendedName>
</protein>
<dbReference type="AlphaFoldDB" id="A0A1H1GUW0"/>
<evidence type="ECO:0000313" key="3">
    <source>
        <dbReference type="Proteomes" id="UP000181917"/>
    </source>
</evidence>
<dbReference type="InterPro" id="IPR007295">
    <property type="entry name" value="DUF402"/>
</dbReference>
<dbReference type="EMBL" id="FNKH01000002">
    <property type="protein sequence ID" value="SDR16984.1"/>
    <property type="molecule type" value="Genomic_DNA"/>
</dbReference>
<dbReference type="Pfam" id="PF04167">
    <property type="entry name" value="DUF402"/>
    <property type="match status" value="1"/>
</dbReference>
<proteinExistence type="predicted"/>
<gene>
    <name evidence="2" type="ORF">SAMN04489742_4345</name>
</gene>
<name>A0A1H1GUW0_9MICC</name>
<dbReference type="InterPro" id="IPR035930">
    <property type="entry name" value="FomD-like_sf"/>
</dbReference>
<accession>A0A1H1GUW0</accession>
<evidence type="ECO:0000259" key="1">
    <source>
        <dbReference type="Pfam" id="PF04167"/>
    </source>
</evidence>
<dbReference type="Gene3D" id="2.40.380.10">
    <property type="entry name" value="FomD-like"/>
    <property type="match status" value="1"/>
</dbReference>
<evidence type="ECO:0000313" key="2">
    <source>
        <dbReference type="EMBL" id="SDR16984.1"/>
    </source>
</evidence>